<proteinExistence type="predicted"/>
<gene>
    <name evidence="1" type="ORF">YA91_12130</name>
</gene>
<protein>
    <submittedName>
        <fullName evidence="1">Uncharacterized protein</fullName>
    </submittedName>
</protein>
<accession>A0A249WA63</accession>
<evidence type="ECO:0000313" key="1">
    <source>
        <dbReference type="EMBL" id="ASZ53665.1"/>
    </source>
</evidence>
<dbReference type="AlphaFoldDB" id="A0A249WA63"/>
<sequence>MKHIKIKVAVRIKELHLETFYRRQQTESQKKTELRPSLRFDGQDLFDMGRSCVFARALIPFVCTNRRNALTHV</sequence>
<dbReference type="EMBL" id="CP023248">
    <property type="protein sequence ID" value="ASZ53665.1"/>
    <property type="molecule type" value="Genomic_DNA"/>
</dbReference>
<reference evidence="1" key="1">
    <citation type="submission" date="2017-09" db="EMBL/GenBank/DDBJ databases">
        <authorList>
            <person name="Ehlers B."/>
            <person name="Leendertz F.H."/>
        </authorList>
    </citation>
    <scope>NUCLEOTIDE SEQUENCE</scope>
    <source>
        <strain evidence="1">MAVP-26</strain>
    </source>
</reference>
<organism evidence="1">
    <name type="scientific">Vibrio parahaemolyticus</name>
    <dbReference type="NCBI Taxonomy" id="670"/>
    <lineage>
        <taxon>Bacteria</taxon>
        <taxon>Pseudomonadati</taxon>
        <taxon>Pseudomonadota</taxon>
        <taxon>Gammaproteobacteria</taxon>
        <taxon>Vibrionales</taxon>
        <taxon>Vibrionaceae</taxon>
        <taxon>Vibrio</taxon>
    </lineage>
</organism>
<name>A0A249WA63_VIBPH</name>